<organism evidence="1">
    <name type="scientific">Oceaniferula spumae</name>
    <dbReference type="NCBI Taxonomy" id="2979115"/>
    <lineage>
        <taxon>Bacteria</taxon>
        <taxon>Pseudomonadati</taxon>
        <taxon>Verrucomicrobiota</taxon>
        <taxon>Verrucomicrobiia</taxon>
        <taxon>Verrucomicrobiales</taxon>
        <taxon>Verrucomicrobiaceae</taxon>
        <taxon>Oceaniferula</taxon>
    </lineage>
</organism>
<accession>A0AAT9FLB7</accession>
<protein>
    <recommendedName>
        <fullName evidence="2">SH3b domain-containing protein</fullName>
    </recommendedName>
</protein>
<name>A0AAT9FLB7_9BACT</name>
<reference evidence="1" key="1">
    <citation type="submission" date="2024-07" db="EMBL/GenBank/DDBJ databases">
        <title>Complete genome sequence of Verrucomicrobiaceae bacterium NT6N.</title>
        <authorList>
            <person name="Huang C."/>
            <person name="Takami H."/>
            <person name="Hamasaki K."/>
        </authorList>
    </citation>
    <scope>NUCLEOTIDE SEQUENCE</scope>
    <source>
        <strain evidence="1">NT6N</strain>
    </source>
</reference>
<evidence type="ECO:0000313" key="1">
    <source>
        <dbReference type="EMBL" id="BDS06805.1"/>
    </source>
</evidence>
<dbReference type="EMBL" id="AP026866">
    <property type="protein sequence ID" value="BDS06805.1"/>
    <property type="molecule type" value="Genomic_DNA"/>
</dbReference>
<evidence type="ECO:0008006" key="2">
    <source>
        <dbReference type="Google" id="ProtNLM"/>
    </source>
</evidence>
<gene>
    <name evidence="1" type="ORF">NT6N_18450</name>
</gene>
<sequence>MKTLLLLFKFCTSCLADYGVIQDPDGYTNMRKSGSVKAPVVHKILNHQVFHYFGRLEQPWISVNIDTDDGKRVSGFVHRSRIMPLTKMKKLKQGEAISISYTTQPFVKADHKISQNEHGGVGKIDGLTVWGTDGGLPKTEITGVQLTLNGKKIEVPKRLFANLYEPSKQFNIYSHEGVFYIPQHCSDGAGGYHLVWVVDQKGKLTRWVDSPY</sequence>
<proteinExistence type="predicted"/>
<dbReference type="KEGG" id="osu:NT6N_18450"/>
<dbReference type="AlphaFoldDB" id="A0AAT9FLB7"/>